<accession>A0A8H5EV74</accession>
<evidence type="ECO:0000313" key="2">
    <source>
        <dbReference type="Proteomes" id="UP000541558"/>
    </source>
</evidence>
<name>A0A8H5EV74_9AGAR</name>
<reference evidence="1 2" key="1">
    <citation type="journal article" date="2020" name="ISME J.">
        <title>Uncovering the hidden diversity of litter-decomposition mechanisms in mushroom-forming fungi.</title>
        <authorList>
            <person name="Floudas D."/>
            <person name="Bentzer J."/>
            <person name="Ahren D."/>
            <person name="Johansson T."/>
            <person name="Persson P."/>
            <person name="Tunlid A."/>
        </authorList>
    </citation>
    <scope>NUCLEOTIDE SEQUENCE [LARGE SCALE GENOMIC DNA]</scope>
    <source>
        <strain evidence="1 2">CBS 175.51</strain>
    </source>
</reference>
<keyword evidence="2" id="KW-1185">Reference proteome</keyword>
<dbReference type="OrthoDB" id="3190489at2759"/>
<dbReference type="AlphaFoldDB" id="A0A8H5EV74"/>
<gene>
    <name evidence="1" type="ORF">D9611_010209</name>
</gene>
<evidence type="ECO:0008006" key="3">
    <source>
        <dbReference type="Google" id="ProtNLM"/>
    </source>
</evidence>
<dbReference type="EMBL" id="JAACJK010000223">
    <property type="protein sequence ID" value="KAF5313619.1"/>
    <property type="molecule type" value="Genomic_DNA"/>
</dbReference>
<evidence type="ECO:0000313" key="1">
    <source>
        <dbReference type="EMBL" id="KAF5313619.1"/>
    </source>
</evidence>
<organism evidence="1 2">
    <name type="scientific">Ephemerocybe angulata</name>
    <dbReference type="NCBI Taxonomy" id="980116"/>
    <lineage>
        <taxon>Eukaryota</taxon>
        <taxon>Fungi</taxon>
        <taxon>Dikarya</taxon>
        <taxon>Basidiomycota</taxon>
        <taxon>Agaricomycotina</taxon>
        <taxon>Agaricomycetes</taxon>
        <taxon>Agaricomycetidae</taxon>
        <taxon>Agaricales</taxon>
        <taxon>Agaricineae</taxon>
        <taxon>Psathyrellaceae</taxon>
        <taxon>Ephemerocybe</taxon>
    </lineage>
</organism>
<proteinExistence type="predicted"/>
<dbReference type="Proteomes" id="UP000541558">
    <property type="component" value="Unassembled WGS sequence"/>
</dbReference>
<sequence>MTSECVPPPLTILDLPPELIERCIQGCSQSGLLSLSRTSRLLHSLSARSLYCDISLTSVSSLIVCCRTLAARPTLASAVRSLSLYYPPSDLTYLRNFYNLILKAFHAIPELCRLKIATPDHHLLPYVLSHCTFPQLEQFQCELTLTSNLISFLNRHAGLRSIEVSPFENTRLFKEGDLPTIDIPALEYFSGNAQAAAKLGPRVMLRSASVLWNAMDQHPHLAIQRLQPRGNDDQLRTLNCRRRGWNLDLLDLISASLPNILVLNVANVLVVDSRPTKEYLNAIESQLSRFKCLRRLGIHCVDTWQMGSIQCNLDEDFKTVTAWGAACPSLEEIVLPHSAGVTWHRVVDGLWLPDPRNQCGAVWLYESVMSRKYPDWNRVVEFLETRVAFSRALDLPHLQPPLEWLEDLAHASVVSIVISTHPDGEPRQIRWAISPGTTWGLLDTGDAPSSRVGDREGALAFLNSTLDPGSPDLPVKPPSSRAKVSLRDWKSGRGHRSFMELFLLAVLDSPAGSQRLLL</sequence>
<protein>
    <recommendedName>
        <fullName evidence="3">F-box domain-containing protein</fullName>
    </recommendedName>
</protein>
<comment type="caution">
    <text evidence="1">The sequence shown here is derived from an EMBL/GenBank/DDBJ whole genome shotgun (WGS) entry which is preliminary data.</text>
</comment>